<keyword evidence="4" id="KW-1185">Reference proteome</keyword>
<reference evidence="3 4" key="1">
    <citation type="journal article" date="2020" name="Cell">
        <title>Large-Scale Comparative Analyses of Tick Genomes Elucidate Their Genetic Diversity and Vector Capacities.</title>
        <authorList>
            <consortium name="Tick Genome and Microbiome Consortium (TIGMIC)"/>
            <person name="Jia N."/>
            <person name="Wang J."/>
            <person name="Shi W."/>
            <person name="Du L."/>
            <person name="Sun Y."/>
            <person name="Zhan W."/>
            <person name="Jiang J.F."/>
            <person name="Wang Q."/>
            <person name="Zhang B."/>
            <person name="Ji P."/>
            <person name="Bell-Sakyi L."/>
            <person name="Cui X.M."/>
            <person name="Yuan T.T."/>
            <person name="Jiang B.G."/>
            <person name="Yang W.F."/>
            <person name="Lam T.T."/>
            <person name="Chang Q.C."/>
            <person name="Ding S.J."/>
            <person name="Wang X.J."/>
            <person name="Zhu J.G."/>
            <person name="Ruan X.D."/>
            <person name="Zhao L."/>
            <person name="Wei J.T."/>
            <person name="Ye R.Z."/>
            <person name="Que T.C."/>
            <person name="Du C.H."/>
            <person name="Zhou Y.H."/>
            <person name="Cheng J.X."/>
            <person name="Dai P.F."/>
            <person name="Guo W.B."/>
            <person name="Han X.H."/>
            <person name="Huang E.J."/>
            <person name="Li L.F."/>
            <person name="Wei W."/>
            <person name="Gao Y.C."/>
            <person name="Liu J.Z."/>
            <person name="Shao H.Z."/>
            <person name="Wang X."/>
            <person name="Wang C.C."/>
            <person name="Yang T.C."/>
            <person name="Huo Q.B."/>
            <person name="Li W."/>
            <person name="Chen H.Y."/>
            <person name="Chen S.E."/>
            <person name="Zhou L.G."/>
            <person name="Ni X.B."/>
            <person name="Tian J.H."/>
            <person name="Sheng Y."/>
            <person name="Liu T."/>
            <person name="Pan Y.S."/>
            <person name="Xia L.Y."/>
            <person name="Li J."/>
            <person name="Zhao F."/>
            <person name="Cao W.C."/>
        </authorList>
    </citation>
    <scope>NUCLEOTIDE SEQUENCE [LARGE SCALE GENOMIC DNA]</scope>
    <source>
        <strain evidence="3">HaeL-2018</strain>
    </source>
</reference>
<dbReference type="VEuPathDB" id="VectorBase:HLOH_057072"/>
<keyword evidence="1" id="KW-0863">Zinc-finger</keyword>
<dbReference type="Proteomes" id="UP000821853">
    <property type="component" value="Unassembled WGS sequence"/>
</dbReference>
<dbReference type="PROSITE" id="PS50966">
    <property type="entry name" value="ZF_SWIM"/>
    <property type="match status" value="1"/>
</dbReference>
<name>A0A9J6GXW4_HAELO</name>
<evidence type="ECO:0000313" key="4">
    <source>
        <dbReference type="Proteomes" id="UP000821853"/>
    </source>
</evidence>
<evidence type="ECO:0000259" key="2">
    <source>
        <dbReference type="PROSITE" id="PS50966"/>
    </source>
</evidence>
<organism evidence="3 4">
    <name type="scientific">Haemaphysalis longicornis</name>
    <name type="common">Bush tick</name>
    <dbReference type="NCBI Taxonomy" id="44386"/>
    <lineage>
        <taxon>Eukaryota</taxon>
        <taxon>Metazoa</taxon>
        <taxon>Ecdysozoa</taxon>
        <taxon>Arthropoda</taxon>
        <taxon>Chelicerata</taxon>
        <taxon>Arachnida</taxon>
        <taxon>Acari</taxon>
        <taxon>Parasitiformes</taxon>
        <taxon>Ixodida</taxon>
        <taxon>Ixodoidea</taxon>
        <taxon>Ixodidae</taxon>
        <taxon>Haemaphysalinae</taxon>
        <taxon>Haemaphysalis</taxon>
    </lineage>
</organism>
<evidence type="ECO:0000256" key="1">
    <source>
        <dbReference type="PROSITE-ProRule" id="PRU00325"/>
    </source>
</evidence>
<dbReference type="InterPro" id="IPR007527">
    <property type="entry name" value="Znf_SWIM"/>
</dbReference>
<feature type="domain" description="SWIM-type" evidence="2">
    <location>
        <begin position="80"/>
        <end position="116"/>
    </location>
</feature>
<accession>A0A9J6GXW4</accession>
<dbReference type="EMBL" id="JABSTR010000009">
    <property type="protein sequence ID" value="KAH9379204.1"/>
    <property type="molecule type" value="Genomic_DNA"/>
</dbReference>
<evidence type="ECO:0000313" key="3">
    <source>
        <dbReference type="EMBL" id="KAH9379204.1"/>
    </source>
</evidence>
<dbReference type="AlphaFoldDB" id="A0A9J6GXW4"/>
<dbReference type="OMA" id="IECYIER"/>
<dbReference type="OrthoDB" id="6757988at2759"/>
<gene>
    <name evidence="3" type="ORF">HPB48_016313</name>
</gene>
<dbReference type="PANTHER" id="PTHR47526:SF3">
    <property type="entry name" value="PHD-TYPE DOMAIN-CONTAINING PROTEIN"/>
    <property type="match status" value="1"/>
</dbReference>
<keyword evidence="1" id="KW-0862">Zinc</keyword>
<sequence>MKLWPLWPRVDYVDIVDFLVLRTSFVTSKQLKCRKAQEGHNFLTSGCVREPWLKQVSVETVIIISKVNHSQNLSVPPVQMWTLVKSDGRVTAAHCSCMAGIEEVCWHVAALLFYLECVACARKDRSCTDGANLWLPPHLQKLPVRTIAEMDFSSATMKTRLLNSGSAAVSAPTVTSRPNAPAATKAEWRTFCAGAIDAGHRPAAASVDLAFKDVYLPAVRSCRGADLHRIYEPSAQDLSCTEVEQRCDQVYDSLDLNDKAVGSIEARTRKQSMSRQWYDYRAGRITASAQYDVCHTKLDRPSLSLVKRIFYPHTHKVHSGAIKSAGRTRATPLQAAQVRLCSVPTTWSLKMQGF</sequence>
<dbReference type="PANTHER" id="PTHR47526">
    <property type="entry name" value="ATP-DEPENDENT DNA HELICASE"/>
    <property type="match status" value="1"/>
</dbReference>
<keyword evidence="1" id="KW-0479">Metal-binding</keyword>
<protein>
    <recommendedName>
        <fullName evidence="2">SWIM-type domain-containing protein</fullName>
    </recommendedName>
</protein>
<dbReference type="GO" id="GO:0008270">
    <property type="term" value="F:zinc ion binding"/>
    <property type="evidence" value="ECO:0007669"/>
    <property type="project" value="UniProtKB-KW"/>
</dbReference>
<comment type="caution">
    <text evidence="3">The sequence shown here is derived from an EMBL/GenBank/DDBJ whole genome shotgun (WGS) entry which is preliminary data.</text>
</comment>
<proteinExistence type="predicted"/>